<name>A7EPW3_SCLS1</name>
<keyword evidence="3" id="KW-1185">Reference proteome</keyword>
<protein>
    <submittedName>
        <fullName evidence="2">Uncharacterized protein</fullName>
    </submittedName>
</protein>
<sequence length="134" mass="15629">MRELSDFVVVNATRMYVHPAYSSYDAERSRPQSQTHNFFSILSAARPKLTLLLKRMEGNVARQREANRKLVAENEHLLPKMRGSEKKRLEELGEEVHELDLEREQRSVFGKQKIRLRELVDGGVEEADDMEMDD</sequence>
<evidence type="ECO:0000313" key="3">
    <source>
        <dbReference type="Proteomes" id="UP000001312"/>
    </source>
</evidence>
<dbReference type="EMBL" id="CH476629">
    <property type="protein sequence ID" value="EDO04879.1"/>
    <property type="molecule type" value="Genomic_DNA"/>
</dbReference>
<organism evidence="2 3">
    <name type="scientific">Sclerotinia sclerotiorum (strain ATCC 18683 / 1980 / Ss-1)</name>
    <name type="common">White mold</name>
    <name type="synonym">Whetzelinia sclerotiorum</name>
    <dbReference type="NCBI Taxonomy" id="665079"/>
    <lineage>
        <taxon>Eukaryota</taxon>
        <taxon>Fungi</taxon>
        <taxon>Dikarya</taxon>
        <taxon>Ascomycota</taxon>
        <taxon>Pezizomycotina</taxon>
        <taxon>Leotiomycetes</taxon>
        <taxon>Helotiales</taxon>
        <taxon>Sclerotiniaceae</taxon>
        <taxon>Sclerotinia</taxon>
    </lineage>
</organism>
<dbReference type="Proteomes" id="UP000001312">
    <property type="component" value="Unassembled WGS sequence"/>
</dbReference>
<proteinExistence type="predicted"/>
<dbReference type="RefSeq" id="XP_001591916.1">
    <property type="nucleotide sequence ID" value="XM_001591866.1"/>
</dbReference>
<feature type="coiled-coil region" evidence="1">
    <location>
        <begin position="53"/>
        <end position="102"/>
    </location>
</feature>
<evidence type="ECO:0000313" key="2">
    <source>
        <dbReference type="EMBL" id="EDO04879.1"/>
    </source>
</evidence>
<dbReference type="AlphaFoldDB" id="A7EPW3"/>
<accession>A7EPW3</accession>
<gene>
    <name evidence="2" type="ORF">SS1G_07362</name>
</gene>
<dbReference type="STRING" id="665079.A7EPW3"/>
<dbReference type="KEGG" id="ssl:SS1G_07362"/>
<evidence type="ECO:0000256" key="1">
    <source>
        <dbReference type="SAM" id="Coils"/>
    </source>
</evidence>
<dbReference type="GeneID" id="5487879"/>
<keyword evidence="1" id="KW-0175">Coiled coil</keyword>
<dbReference type="HOGENOM" id="CLU_1897469_0_0_1"/>
<reference evidence="3" key="1">
    <citation type="journal article" date="2011" name="PLoS Genet.">
        <title>Genomic analysis of the necrotrophic fungal pathogens Sclerotinia sclerotiorum and Botrytis cinerea.</title>
        <authorList>
            <person name="Amselem J."/>
            <person name="Cuomo C.A."/>
            <person name="van Kan J.A."/>
            <person name="Viaud M."/>
            <person name="Benito E.P."/>
            <person name="Couloux A."/>
            <person name="Coutinho P.M."/>
            <person name="de Vries R.P."/>
            <person name="Dyer P.S."/>
            <person name="Fillinger S."/>
            <person name="Fournier E."/>
            <person name="Gout L."/>
            <person name="Hahn M."/>
            <person name="Kohn L."/>
            <person name="Lapalu N."/>
            <person name="Plummer K.M."/>
            <person name="Pradier J.M."/>
            <person name="Quevillon E."/>
            <person name="Sharon A."/>
            <person name="Simon A."/>
            <person name="ten Have A."/>
            <person name="Tudzynski B."/>
            <person name="Tudzynski P."/>
            <person name="Wincker P."/>
            <person name="Andrew M."/>
            <person name="Anthouard V."/>
            <person name="Beever R.E."/>
            <person name="Beffa R."/>
            <person name="Benoit I."/>
            <person name="Bouzid O."/>
            <person name="Brault B."/>
            <person name="Chen Z."/>
            <person name="Choquer M."/>
            <person name="Collemare J."/>
            <person name="Cotton P."/>
            <person name="Danchin E.G."/>
            <person name="Da Silva C."/>
            <person name="Gautier A."/>
            <person name="Giraud C."/>
            <person name="Giraud T."/>
            <person name="Gonzalez C."/>
            <person name="Grossetete S."/>
            <person name="Guldener U."/>
            <person name="Henrissat B."/>
            <person name="Howlett B.J."/>
            <person name="Kodira C."/>
            <person name="Kretschmer M."/>
            <person name="Lappartient A."/>
            <person name="Leroch M."/>
            <person name="Levis C."/>
            <person name="Mauceli E."/>
            <person name="Neuveglise C."/>
            <person name="Oeser B."/>
            <person name="Pearson M."/>
            <person name="Poulain J."/>
            <person name="Poussereau N."/>
            <person name="Quesneville H."/>
            <person name="Rascle C."/>
            <person name="Schumacher J."/>
            <person name="Segurens B."/>
            <person name="Sexton A."/>
            <person name="Silva E."/>
            <person name="Sirven C."/>
            <person name="Soanes D.M."/>
            <person name="Talbot N.J."/>
            <person name="Templeton M."/>
            <person name="Yandava C."/>
            <person name="Yarden O."/>
            <person name="Zeng Q."/>
            <person name="Rollins J.A."/>
            <person name="Lebrun M.H."/>
            <person name="Dickman M."/>
        </authorList>
    </citation>
    <scope>NUCLEOTIDE SEQUENCE [LARGE SCALE GENOMIC DNA]</scope>
    <source>
        <strain evidence="3">ATCC 18683 / 1980 / Ss-1</strain>
    </source>
</reference>
<dbReference type="InParanoid" id="A7EPW3"/>